<dbReference type="InterPro" id="IPR029056">
    <property type="entry name" value="Ribokinase-like"/>
</dbReference>
<evidence type="ECO:0000256" key="8">
    <source>
        <dbReference type="ARBA" id="ARBA00022679"/>
    </source>
</evidence>
<dbReference type="FunFam" id="3.40.1190.20:FF:000003">
    <property type="entry name" value="Phosphomethylpyrimidine kinase ThiD"/>
    <property type="match status" value="1"/>
</dbReference>
<protein>
    <recommendedName>
        <fullName evidence="7">Hydroxymethylpyrimidine/phosphomethylpyrimidine kinase</fullName>
        <ecNumber evidence="5">2.7.1.49</ecNumber>
        <ecNumber evidence="6">2.7.4.7</ecNumber>
    </recommendedName>
    <alternativeName>
        <fullName evidence="14">Hydroxymethylpyrimidine kinase</fullName>
    </alternativeName>
    <alternativeName>
        <fullName evidence="15">Hydroxymethylpyrimidine phosphate kinase</fullName>
    </alternativeName>
</protein>
<dbReference type="SUPFAM" id="SSF53613">
    <property type="entry name" value="Ribokinase-like"/>
    <property type="match status" value="1"/>
</dbReference>
<comment type="similarity">
    <text evidence="4">Belongs to the ThiD family.</text>
</comment>
<dbReference type="GO" id="GO:0008972">
    <property type="term" value="F:phosphomethylpyrimidine kinase activity"/>
    <property type="evidence" value="ECO:0007669"/>
    <property type="project" value="UniProtKB-EC"/>
</dbReference>
<evidence type="ECO:0000256" key="3">
    <source>
        <dbReference type="ARBA" id="ARBA00004769"/>
    </source>
</evidence>
<keyword evidence="8 18" id="KW-0808">Transferase</keyword>
<organism evidence="18 19">
    <name type="scientific">Leuconostoc lactis</name>
    <dbReference type="NCBI Taxonomy" id="1246"/>
    <lineage>
        <taxon>Bacteria</taxon>
        <taxon>Bacillati</taxon>
        <taxon>Bacillota</taxon>
        <taxon>Bacilli</taxon>
        <taxon>Lactobacillales</taxon>
        <taxon>Lactobacillaceae</taxon>
        <taxon>Leuconostoc</taxon>
    </lineage>
</organism>
<comment type="catalytic activity">
    <reaction evidence="2">
        <text>4-amino-2-methyl-5-(phosphooxymethyl)pyrimidine + ATP = 4-amino-2-methyl-5-(diphosphooxymethyl)pyrimidine + ADP</text>
        <dbReference type="Rhea" id="RHEA:19893"/>
        <dbReference type="ChEBI" id="CHEBI:30616"/>
        <dbReference type="ChEBI" id="CHEBI:57841"/>
        <dbReference type="ChEBI" id="CHEBI:58354"/>
        <dbReference type="ChEBI" id="CHEBI:456216"/>
        <dbReference type="EC" id="2.7.4.7"/>
    </reaction>
</comment>
<evidence type="ECO:0000256" key="10">
    <source>
        <dbReference type="ARBA" id="ARBA00022777"/>
    </source>
</evidence>
<gene>
    <name evidence="18" type="primary">thiD</name>
    <name evidence="18" type="ORF">GQS40_01565</name>
</gene>
<dbReference type="GO" id="GO:0008902">
    <property type="term" value="F:hydroxymethylpyrimidine kinase activity"/>
    <property type="evidence" value="ECO:0007669"/>
    <property type="project" value="UniProtKB-EC"/>
</dbReference>
<dbReference type="InterPro" id="IPR004399">
    <property type="entry name" value="HMP/HMP-P_kinase_dom"/>
</dbReference>
<dbReference type="Pfam" id="PF08543">
    <property type="entry name" value="Phos_pyr_kin"/>
    <property type="match status" value="1"/>
</dbReference>
<name>A0A6L7A8I8_LEULA</name>
<evidence type="ECO:0000256" key="12">
    <source>
        <dbReference type="ARBA" id="ARBA00022977"/>
    </source>
</evidence>
<keyword evidence="10 18" id="KW-0418">Kinase</keyword>
<comment type="catalytic activity">
    <reaction evidence="1">
        <text>4-amino-5-hydroxymethyl-2-methylpyrimidine + ATP = 4-amino-2-methyl-5-(phosphooxymethyl)pyrimidine + ADP + H(+)</text>
        <dbReference type="Rhea" id="RHEA:23096"/>
        <dbReference type="ChEBI" id="CHEBI:15378"/>
        <dbReference type="ChEBI" id="CHEBI:16892"/>
        <dbReference type="ChEBI" id="CHEBI:30616"/>
        <dbReference type="ChEBI" id="CHEBI:58354"/>
        <dbReference type="ChEBI" id="CHEBI:456216"/>
        <dbReference type="EC" id="2.7.1.49"/>
    </reaction>
</comment>
<evidence type="ECO:0000256" key="16">
    <source>
        <dbReference type="SAM" id="MobiDB-lite"/>
    </source>
</evidence>
<evidence type="ECO:0000259" key="17">
    <source>
        <dbReference type="Pfam" id="PF08543"/>
    </source>
</evidence>
<sequence length="277" mass="29133">MVNETPQVMTIAGTDSSGGAGMTADLNTFAAHGIYGANVVVSVTAQNTLGVQHVHMLPPDMVMAQLQSVADDLAIRAVKTGMLGDAATVKTVAQGLQQFNFGPLILDPVMVAKGGAQLLSDEAVATVRTTLMPLATLITPNIPEAEVLTGLTIQSPSDIMAAADRLHSFGTKNILIKGGHGNARVVTDYVRLENGEHFWLQTTRFDTPRTHGTGDTISAAITAQLGLGVTLKTAIMHAKAYVDATIRDGIAVGHGHGPLNHFPKVTPENQPEVYDEI</sequence>
<keyword evidence="9" id="KW-0547">Nucleotide-binding</keyword>
<evidence type="ECO:0000256" key="11">
    <source>
        <dbReference type="ARBA" id="ARBA00022840"/>
    </source>
</evidence>
<dbReference type="CDD" id="cd01169">
    <property type="entry name" value="HMPP_kinase"/>
    <property type="match status" value="1"/>
</dbReference>
<evidence type="ECO:0000256" key="5">
    <source>
        <dbReference type="ARBA" id="ARBA00012135"/>
    </source>
</evidence>
<evidence type="ECO:0000256" key="6">
    <source>
        <dbReference type="ARBA" id="ARBA00012963"/>
    </source>
</evidence>
<evidence type="ECO:0000256" key="14">
    <source>
        <dbReference type="ARBA" id="ARBA00042102"/>
    </source>
</evidence>
<evidence type="ECO:0000313" key="19">
    <source>
        <dbReference type="Proteomes" id="UP000478636"/>
    </source>
</evidence>
<dbReference type="EC" id="2.7.1.49" evidence="5"/>
<dbReference type="InterPro" id="IPR013749">
    <property type="entry name" value="PM/HMP-P_kinase-1"/>
</dbReference>
<dbReference type="NCBIfam" id="TIGR00097">
    <property type="entry name" value="HMP-P_kinase"/>
    <property type="match status" value="1"/>
</dbReference>
<dbReference type="RefSeq" id="WP_029510243.1">
    <property type="nucleotide sequence ID" value="NZ_DAITWI010000007.1"/>
</dbReference>
<evidence type="ECO:0000313" key="18">
    <source>
        <dbReference type="EMBL" id="MWN20650.1"/>
    </source>
</evidence>
<accession>A0A6L7A8I8</accession>
<evidence type="ECO:0000256" key="1">
    <source>
        <dbReference type="ARBA" id="ARBA00000151"/>
    </source>
</evidence>
<dbReference type="GO" id="GO:0005829">
    <property type="term" value="C:cytosol"/>
    <property type="evidence" value="ECO:0007669"/>
    <property type="project" value="TreeGrafter"/>
</dbReference>
<evidence type="ECO:0000256" key="9">
    <source>
        <dbReference type="ARBA" id="ARBA00022741"/>
    </source>
</evidence>
<dbReference type="GO" id="GO:0005524">
    <property type="term" value="F:ATP binding"/>
    <property type="evidence" value="ECO:0007669"/>
    <property type="project" value="UniProtKB-KW"/>
</dbReference>
<evidence type="ECO:0000256" key="15">
    <source>
        <dbReference type="ARBA" id="ARBA00043176"/>
    </source>
</evidence>
<dbReference type="AlphaFoldDB" id="A0A6L7A8I8"/>
<comment type="pathway">
    <text evidence="3">Cofactor biosynthesis; thiamine diphosphate biosynthesis; 4-amino-2-methyl-5-diphosphomethylpyrimidine from 5-amino-1-(5-phospho-D-ribosyl)imidazole: step 3/3.</text>
</comment>
<dbReference type="PANTHER" id="PTHR20858:SF17">
    <property type="entry name" value="HYDROXYMETHYLPYRIMIDINE_PHOSPHOMETHYLPYRIMIDINE KINASE THI20-RELATED"/>
    <property type="match status" value="1"/>
</dbReference>
<evidence type="ECO:0000256" key="2">
    <source>
        <dbReference type="ARBA" id="ARBA00000565"/>
    </source>
</evidence>
<comment type="pathway">
    <text evidence="13">Cofactor biosynthesis; thiamine diphosphate biosynthesis; 4-amino-2-methyl-5-diphosphomethylpyrimidine from 5-amino-1-(5-phospho-D-ribosyl)imidazole: step 2/3.</text>
</comment>
<evidence type="ECO:0000256" key="7">
    <source>
        <dbReference type="ARBA" id="ARBA00019161"/>
    </source>
</evidence>
<dbReference type="GO" id="GO:0009228">
    <property type="term" value="P:thiamine biosynthetic process"/>
    <property type="evidence" value="ECO:0007669"/>
    <property type="project" value="UniProtKB-KW"/>
</dbReference>
<dbReference type="EC" id="2.7.4.7" evidence="6"/>
<evidence type="ECO:0000256" key="4">
    <source>
        <dbReference type="ARBA" id="ARBA00009879"/>
    </source>
</evidence>
<comment type="caution">
    <text evidence="18">The sequence shown here is derived from an EMBL/GenBank/DDBJ whole genome shotgun (WGS) entry which is preliminary data.</text>
</comment>
<dbReference type="PANTHER" id="PTHR20858">
    <property type="entry name" value="PHOSPHOMETHYLPYRIMIDINE KINASE"/>
    <property type="match status" value="1"/>
</dbReference>
<dbReference type="EMBL" id="WSZI01000008">
    <property type="protein sequence ID" value="MWN20650.1"/>
    <property type="molecule type" value="Genomic_DNA"/>
</dbReference>
<keyword evidence="11" id="KW-0067">ATP-binding</keyword>
<feature type="domain" description="Pyridoxamine kinase/Phosphomethylpyrimidine kinase" evidence="17">
    <location>
        <begin position="15"/>
        <end position="260"/>
    </location>
</feature>
<keyword evidence="12" id="KW-0784">Thiamine biosynthesis</keyword>
<dbReference type="Gene3D" id="3.40.1190.20">
    <property type="match status" value="1"/>
</dbReference>
<reference evidence="18 19" key="1">
    <citation type="submission" date="2019-12" db="EMBL/GenBank/DDBJ databases">
        <title>Complete genome sequence of Leuconostoc lactis strain AVN1 provides insights into metabolic potential.</title>
        <authorList>
            <person name="Besrour N."/>
            <person name="Najjari A."/>
            <person name="Fhoula I."/>
            <person name="Jaballah S."/>
            <person name="Klibi N."/>
            <person name="Ouzari H.I."/>
        </authorList>
    </citation>
    <scope>NUCLEOTIDE SEQUENCE [LARGE SCALE GENOMIC DNA]</scope>
    <source>
        <strain evidence="18 19">AVN1</strain>
    </source>
</reference>
<proteinExistence type="inferred from homology"/>
<dbReference type="Proteomes" id="UP000478636">
    <property type="component" value="Unassembled WGS sequence"/>
</dbReference>
<evidence type="ECO:0000256" key="13">
    <source>
        <dbReference type="ARBA" id="ARBA00037917"/>
    </source>
</evidence>
<feature type="region of interest" description="Disordered" evidence="16">
    <location>
        <begin position="258"/>
        <end position="277"/>
    </location>
</feature>